<protein>
    <recommendedName>
        <fullName evidence="5">polynucleotide adenylyltransferase</fullName>
        <ecNumber evidence="5">2.7.7.19</ecNumber>
    </recommendedName>
</protein>
<dbReference type="AlphaFoldDB" id="A0A4Y7ST40"/>
<dbReference type="GO" id="GO:1990817">
    <property type="term" value="F:poly(A) RNA polymerase activity"/>
    <property type="evidence" value="ECO:0007669"/>
    <property type="project" value="UniProtKB-EC"/>
</dbReference>
<keyword evidence="13" id="KW-1185">Reference proteome</keyword>
<dbReference type="CDD" id="cd05402">
    <property type="entry name" value="NT_PAP_TUTase"/>
    <property type="match status" value="1"/>
</dbReference>
<dbReference type="EC" id="2.7.7.19" evidence="5"/>
<evidence type="ECO:0000313" key="12">
    <source>
        <dbReference type="EMBL" id="TEB25036.1"/>
    </source>
</evidence>
<dbReference type="InterPro" id="IPR002058">
    <property type="entry name" value="PAP_assoc"/>
</dbReference>
<keyword evidence="7 12" id="KW-0808">Transferase</keyword>
<dbReference type="GO" id="GO:0046872">
    <property type="term" value="F:metal ion binding"/>
    <property type="evidence" value="ECO:0007669"/>
    <property type="project" value="UniProtKB-KW"/>
</dbReference>
<comment type="subcellular location">
    <subcellularLocation>
        <location evidence="3">Cytoplasm</location>
    </subcellularLocation>
</comment>
<evidence type="ECO:0000256" key="5">
    <source>
        <dbReference type="ARBA" id="ARBA00012388"/>
    </source>
</evidence>
<feature type="domain" description="Poly(A) RNA polymerase mitochondrial-like central palm" evidence="11">
    <location>
        <begin position="9"/>
        <end position="134"/>
    </location>
</feature>
<keyword evidence="9" id="KW-0460">Magnesium</keyword>
<dbReference type="InterPro" id="IPR054708">
    <property type="entry name" value="MTPAP-like_central"/>
</dbReference>
<dbReference type="SUPFAM" id="SSF81631">
    <property type="entry name" value="PAP/OAS1 substrate-binding domain"/>
    <property type="match status" value="1"/>
</dbReference>
<accession>A0A4Y7ST40</accession>
<dbReference type="Gene3D" id="3.30.460.10">
    <property type="entry name" value="Beta Polymerase, domain 2"/>
    <property type="match status" value="1"/>
</dbReference>
<evidence type="ECO:0000259" key="10">
    <source>
        <dbReference type="Pfam" id="PF03828"/>
    </source>
</evidence>
<feature type="domain" description="PAP-associated" evidence="10">
    <location>
        <begin position="238"/>
        <end position="286"/>
    </location>
</feature>
<evidence type="ECO:0000256" key="4">
    <source>
        <dbReference type="ARBA" id="ARBA00008593"/>
    </source>
</evidence>
<dbReference type="Pfam" id="PF22600">
    <property type="entry name" value="MTPAP-like_central"/>
    <property type="match status" value="1"/>
</dbReference>
<dbReference type="PANTHER" id="PTHR12271">
    <property type="entry name" value="POLY A POLYMERASE CID PAP -RELATED"/>
    <property type="match status" value="1"/>
</dbReference>
<dbReference type="Pfam" id="PF03828">
    <property type="entry name" value="PAP_assoc"/>
    <property type="match status" value="1"/>
</dbReference>
<keyword evidence="6" id="KW-0963">Cytoplasm</keyword>
<dbReference type="SUPFAM" id="SSF81301">
    <property type="entry name" value="Nucleotidyltransferase"/>
    <property type="match status" value="1"/>
</dbReference>
<organism evidence="12 13">
    <name type="scientific">Coprinellus micaceus</name>
    <name type="common">Glistening ink-cap mushroom</name>
    <name type="synonym">Coprinus micaceus</name>
    <dbReference type="NCBI Taxonomy" id="71717"/>
    <lineage>
        <taxon>Eukaryota</taxon>
        <taxon>Fungi</taxon>
        <taxon>Dikarya</taxon>
        <taxon>Basidiomycota</taxon>
        <taxon>Agaricomycotina</taxon>
        <taxon>Agaricomycetes</taxon>
        <taxon>Agaricomycetidae</taxon>
        <taxon>Agaricales</taxon>
        <taxon>Agaricineae</taxon>
        <taxon>Psathyrellaceae</taxon>
        <taxon>Coprinellus</taxon>
    </lineage>
</organism>
<dbReference type="Proteomes" id="UP000298030">
    <property type="component" value="Unassembled WGS sequence"/>
</dbReference>
<gene>
    <name evidence="12" type="ORF">FA13DRAFT_1765898</name>
</gene>
<evidence type="ECO:0000256" key="7">
    <source>
        <dbReference type="ARBA" id="ARBA00022679"/>
    </source>
</evidence>
<dbReference type="GO" id="GO:0005737">
    <property type="term" value="C:cytoplasm"/>
    <property type="evidence" value="ECO:0007669"/>
    <property type="project" value="UniProtKB-SubCell"/>
</dbReference>
<evidence type="ECO:0000256" key="8">
    <source>
        <dbReference type="ARBA" id="ARBA00022723"/>
    </source>
</evidence>
<keyword evidence="8" id="KW-0479">Metal-binding</keyword>
<dbReference type="EMBL" id="QPFP01000060">
    <property type="protein sequence ID" value="TEB25036.1"/>
    <property type="molecule type" value="Genomic_DNA"/>
</dbReference>
<dbReference type="PANTHER" id="PTHR12271:SF40">
    <property type="entry name" value="POLY(A) RNA POLYMERASE GLD2"/>
    <property type="match status" value="1"/>
</dbReference>
<comment type="similarity">
    <text evidence="4">Belongs to the DNA polymerase type-B-like family.</text>
</comment>
<evidence type="ECO:0000256" key="3">
    <source>
        <dbReference type="ARBA" id="ARBA00004496"/>
    </source>
</evidence>
<dbReference type="InterPro" id="IPR043519">
    <property type="entry name" value="NT_sf"/>
</dbReference>
<comment type="caution">
    <text evidence="12">The sequence shown here is derived from an EMBL/GenBank/DDBJ whole genome shotgun (WGS) entry which is preliminary data.</text>
</comment>
<comment type="cofactor">
    <cofactor evidence="1">
        <name>Mn(2+)</name>
        <dbReference type="ChEBI" id="CHEBI:29035"/>
    </cofactor>
</comment>
<dbReference type="GO" id="GO:0010605">
    <property type="term" value="P:negative regulation of macromolecule metabolic process"/>
    <property type="evidence" value="ECO:0007669"/>
    <property type="project" value="UniProtKB-ARBA"/>
</dbReference>
<dbReference type="STRING" id="71717.A0A4Y7ST40"/>
<evidence type="ECO:0000256" key="1">
    <source>
        <dbReference type="ARBA" id="ARBA00001936"/>
    </source>
</evidence>
<comment type="cofactor">
    <cofactor evidence="2">
        <name>Mg(2+)</name>
        <dbReference type="ChEBI" id="CHEBI:18420"/>
    </cofactor>
</comment>
<evidence type="ECO:0000313" key="13">
    <source>
        <dbReference type="Proteomes" id="UP000298030"/>
    </source>
</evidence>
<name>A0A4Y7ST40_COPMI</name>
<dbReference type="OrthoDB" id="2274644at2759"/>
<dbReference type="Gene3D" id="1.10.1410.10">
    <property type="match status" value="1"/>
</dbReference>
<evidence type="ECO:0000259" key="11">
    <source>
        <dbReference type="Pfam" id="PF22600"/>
    </source>
</evidence>
<proteinExistence type="inferred from homology"/>
<evidence type="ECO:0000256" key="6">
    <source>
        <dbReference type="ARBA" id="ARBA00022490"/>
    </source>
</evidence>
<evidence type="ECO:0000256" key="2">
    <source>
        <dbReference type="ARBA" id="ARBA00001946"/>
    </source>
</evidence>
<dbReference type="GO" id="GO:0031123">
    <property type="term" value="P:RNA 3'-end processing"/>
    <property type="evidence" value="ECO:0007669"/>
    <property type="project" value="TreeGrafter"/>
</dbReference>
<evidence type="ECO:0000256" key="9">
    <source>
        <dbReference type="ARBA" id="ARBA00022842"/>
    </source>
</evidence>
<sequence length="309" mass="35318">MLETSVRMRRLMTLRRVQRVIDQNFYNGPQYKVETFGSTRNGLSSSESDLDIIVLDPERPNGFPDDENKKLPGIYNARRLGSLFHRAGFTEVETIPWAATPIVKFKDPVTSLHCDLNINERLGAINSDLISTYCDILPPLRPMLRSIKSWAKSRSLNNPSPQGNHPRSFSSYSLVIMTLGFLQIRGYLPNLQAGLPDKEDHRLQFWIRRPQPLLCDYRFFTQPPPGWKLPDILPQEDILRDWFRFWGDEFDSNGQMLSISQGGILERGKQSSANAPLCVIDPFIPTKVRPPPLPSPLSPLLIDTPHRRT</sequence>
<reference evidence="12 13" key="1">
    <citation type="journal article" date="2019" name="Nat. Ecol. Evol.">
        <title>Megaphylogeny resolves global patterns of mushroom evolution.</title>
        <authorList>
            <person name="Varga T."/>
            <person name="Krizsan K."/>
            <person name="Foldi C."/>
            <person name="Dima B."/>
            <person name="Sanchez-Garcia M."/>
            <person name="Sanchez-Ramirez S."/>
            <person name="Szollosi G.J."/>
            <person name="Szarkandi J.G."/>
            <person name="Papp V."/>
            <person name="Albert L."/>
            <person name="Andreopoulos W."/>
            <person name="Angelini C."/>
            <person name="Antonin V."/>
            <person name="Barry K.W."/>
            <person name="Bougher N.L."/>
            <person name="Buchanan P."/>
            <person name="Buyck B."/>
            <person name="Bense V."/>
            <person name="Catcheside P."/>
            <person name="Chovatia M."/>
            <person name="Cooper J."/>
            <person name="Damon W."/>
            <person name="Desjardin D."/>
            <person name="Finy P."/>
            <person name="Geml J."/>
            <person name="Haridas S."/>
            <person name="Hughes K."/>
            <person name="Justo A."/>
            <person name="Karasinski D."/>
            <person name="Kautmanova I."/>
            <person name="Kiss B."/>
            <person name="Kocsube S."/>
            <person name="Kotiranta H."/>
            <person name="LaButti K.M."/>
            <person name="Lechner B.E."/>
            <person name="Liimatainen K."/>
            <person name="Lipzen A."/>
            <person name="Lukacs Z."/>
            <person name="Mihaltcheva S."/>
            <person name="Morgado L.N."/>
            <person name="Niskanen T."/>
            <person name="Noordeloos M.E."/>
            <person name="Ohm R.A."/>
            <person name="Ortiz-Santana B."/>
            <person name="Ovrebo C."/>
            <person name="Racz N."/>
            <person name="Riley R."/>
            <person name="Savchenko A."/>
            <person name="Shiryaev A."/>
            <person name="Soop K."/>
            <person name="Spirin V."/>
            <person name="Szebenyi C."/>
            <person name="Tomsovsky M."/>
            <person name="Tulloss R.E."/>
            <person name="Uehling J."/>
            <person name="Grigoriev I.V."/>
            <person name="Vagvolgyi C."/>
            <person name="Papp T."/>
            <person name="Martin F.M."/>
            <person name="Miettinen O."/>
            <person name="Hibbett D.S."/>
            <person name="Nagy L.G."/>
        </authorList>
    </citation>
    <scope>NUCLEOTIDE SEQUENCE [LARGE SCALE GENOMIC DNA]</scope>
    <source>
        <strain evidence="12 13">FP101781</strain>
    </source>
</reference>